<dbReference type="Proteomes" id="UP001293593">
    <property type="component" value="Unassembled WGS sequence"/>
</dbReference>
<gene>
    <name evidence="2" type="ORF">QN277_024550</name>
</gene>
<dbReference type="InterPro" id="IPR025452">
    <property type="entry name" value="DUF4218"/>
</dbReference>
<organism evidence="2 3">
    <name type="scientific">Acacia crassicarpa</name>
    <name type="common">northern wattle</name>
    <dbReference type="NCBI Taxonomy" id="499986"/>
    <lineage>
        <taxon>Eukaryota</taxon>
        <taxon>Viridiplantae</taxon>
        <taxon>Streptophyta</taxon>
        <taxon>Embryophyta</taxon>
        <taxon>Tracheophyta</taxon>
        <taxon>Spermatophyta</taxon>
        <taxon>Magnoliopsida</taxon>
        <taxon>eudicotyledons</taxon>
        <taxon>Gunneridae</taxon>
        <taxon>Pentapetalae</taxon>
        <taxon>rosids</taxon>
        <taxon>fabids</taxon>
        <taxon>Fabales</taxon>
        <taxon>Fabaceae</taxon>
        <taxon>Caesalpinioideae</taxon>
        <taxon>mimosoid clade</taxon>
        <taxon>Acacieae</taxon>
        <taxon>Acacia</taxon>
    </lineage>
</organism>
<reference evidence="2" key="1">
    <citation type="submission" date="2023-10" db="EMBL/GenBank/DDBJ databases">
        <title>Chromosome-level genome of the transformable northern wattle, Acacia crassicarpa.</title>
        <authorList>
            <person name="Massaro I."/>
            <person name="Sinha N.R."/>
            <person name="Poethig S."/>
            <person name="Leichty A.R."/>
        </authorList>
    </citation>
    <scope>NUCLEOTIDE SEQUENCE</scope>
    <source>
        <strain evidence="2">Acra3RX</strain>
        <tissue evidence="2">Leaf</tissue>
    </source>
</reference>
<dbReference type="Pfam" id="PF13960">
    <property type="entry name" value="DUF4218"/>
    <property type="match status" value="1"/>
</dbReference>
<dbReference type="EMBL" id="JAWXYG010000007">
    <property type="protein sequence ID" value="KAK4267817.1"/>
    <property type="molecule type" value="Genomic_DNA"/>
</dbReference>
<accession>A0AAE1MHF9</accession>
<feature type="domain" description="DUF4218" evidence="1">
    <location>
        <begin position="122"/>
        <end position="235"/>
    </location>
</feature>
<evidence type="ECO:0000259" key="1">
    <source>
        <dbReference type="Pfam" id="PF13960"/>
    </source>
</evidence>
<dbReference type="PANTHER" id="PTHR48258:SF4">
    <property type="entry name" value="DUF4216 DOMAIN-CONTAINING PROTEIN"/>
    <property type="match status" value="1"/>
</dbReference>
<dbReference type="PANTHER" id="PTHR48258">
    <property type="entry name" value="DUF4218 DOMAIN-CONTAINING PROTEIN-RELATED"/>
    <property type="match status" value="1"/>
</dbReference>
<evidence type="ECO:0000313" key="2">
    <source>
        <dbReference type="EMBL" id="KAK4267817.1"/>
    </source>
</evidence>
<proteinExistence type="predicted"/>
<protein>
    <recommendedName>
        <fullName evidence="1">DUF4218 domain-containing protein</fullName>
    </recommendedName>
</protein>
<dbReference type="AlphaFoldDB" id="A0AAE1MHF9"/>
<keyword evidence="3" id="KW-1185">Reference proteome</keyword>
<comment type="caution">
    <text evidence="2">The sequence shown here is derived from an EMBL/GenBank/DDBJ whole genome shotgun (WGS) entry which is preliminary data.</text>
</comment>
<evidence type="ECO:0000313" key="3">
    <source>
        <dbReference type="Proteomes" id="UP001293593"/>
    </source>
</evidence>
<sequence>MDTKGRTKDTVNARLDIQEICRRPALHLVQDGRGRISKPRAPYTLNKQQNLELLQWVKDLKLPDGYASNLKRCVNMHEGKFFGMKSHDCHVFFQRLLPWAFKALPKEMWSILTNFSVFFREICASELNVEKLRLLEASMPITQCKLEKVFPPSFFDSMEHLPVHLAYEARVGGPQQYRWMYPFERFLRTLKQKIKNPTHVEGSIAEAYLVEEAAKFSSYYHPPEMMSRWRRVPRNDAGDTRDQKSIFNYPGRVVGKHWKSTLDGRDKQVAEWYILNNCEEVAPYLK</sequence>
<name>A0AAE1MHF9_9FABA</name>